<reference evidence="1" key="1">
    <citation type="journal article" date="2014" name="Front. Microbiol.">
        <title>High frequency of phylogenetically diverse reductive dehalogenase-homologous genes in deep subseafloor sedimentary metagenomes.</title>
        <authorList>
            <person name="Kawai M."/>
            <person name="Futagami T."/>
            <person name="Toyoda A."/>
            <person name="Takaki Y."/>
            <person name="Nishi S."/>
            <person name="Hori S."/>
            <person name="Arai W."/>
            <person name="Tsubouchi T."/>
            <person name="Morono Y."/>
            <person name="Uchiyama I."/>
            <person name="Ito T."/>
            <person name="Fujiyama A."/>
            <person name="Inagaki F."/>
            <person name="Takami H."/>
        </authorList>
    </citation>
    <scope>NUCLEOTIDE SEQUENCE</scope>
    <source>
        <strain evidence="1">Expedition CK06-06</strain>
    </source>
</reference>
<name>X0YNW5_9ZZZZ</name>
<dbReference type="EMBL" id="BART01003532">
    <property type="protein sequence ID" value="GAG57944.1"/>
    <property type="molecule type" value="Genomic_DNA"/>
</dbReference>
<dbReference type="AlphaFoldDB" id="X0YNW5"/>
<accession>X0YNW5</accession>
<proteinExistence type="predicted"/>
<comment type="caution">
    <text evidence="1">The sequence shown here is derived from an EMBL/GenBank/DDBJ whole genome shotgun (WGS) entry which is preliminary data.</text>
</comment>
<organism evidence="1">
    <name type="scientific">marine sediment metagenome</name>
    <dbReference type="NCBI Taxonomy" id="412755"/>
    <lineage>
        <taxon>unclassified sequences</taxon>
        <taxon>metagenomes</taxon>
        <taxon>ecological metagenomes</taxon>
    </lineage>
</organism>
<evidence type="ECO:0000313" key="1">
    <source>
        <dbReference type="EMBL" id="GAG57944.1"/>
    </source>
</evidence>
<protein>
    <submittedName>
        <fullName evidence="1">Uncharacterized protein</fullName>
    </submittedName>
</protein>
<sequence length="44" mass="5042">MKGVRIVAVYGVVHKKAREIALAVNKSMQSEERYILKKLEDKVL</sequence>
<gene>
    <name evidence="1" type="ORF">S01H4_09650</name>
</gene>